<dbReference type="AlphaFoldDB" id="Q7MXH0"/>
<accession>Q7MXH0</accession>
<dbReference type="HOGENOM" id="CLU_079875_0_0_10"/>
<sequence>MVLIRLRPCSAVEKDLIHACSPSASALVSKNEKAMKRFFLTTAILLSSVLASYADSLPSAVRDTVIRAGEKTIMIKDGEDDFEVIIQESMPSGDTIRNEKIFRGVYRNGRSIEQRFRNTLINRPNRDKEMPVWGTYGFGSFEWGELKVDDSHSDIGRSHSYRVSIQIFGDIYRLNKYLVLTYALGWDADIYRITDSKTLKNIDGVTTVVDVPGRAECTLTAAYLKAMPALAFNGVRSNLTVYIAPVLRAKVYSAATTDGPDGRLEKLRRVKLNTFSVEARAGINYRNAGIFFTYSLTPLFRSGKGPKLHPYTIGLSLSL</sequence>
<gene>
    <name evidence="1" type="ordered locus">PG_0218</name>
</gene>
<evidence type="ECO:0008006" key="3">
    <source>
        <dbReference type="Google" id="ProtNLM"/>
    </source>
</evidence>
<dbReference type="Proteomes" id="UP000000588">
    <property type="component" value="Chromosome"/>
</dbReference>
<dbReference type="DNASU" id="2552254"/>
<evidence type="ECO:0000313" key="1">
    <source>
        <dbReference type="EMBL" id="AAQ65449.1"/>
    </source>
</evidence>
<dbReference type="EnsemblBacteria" id="AAQ65449">
    <property type="protein sequence ID" value="AAQ65449"/>
    <property type="gene ID" value="PG_0218"/>
</dbReference>
<evidence type="ECO:0000313" key="2">
    <source>
        <dbReference type="Proteomes" id="UP000000588"/>
    </source>
</evidence>
<reference evidence="1 2" key="1">
    <citation type="journal article" date="2003" name="J. Bacteriol.">
        <title>Complete genome sequence of the oral pathogenic bacterium Porphyromonas gingivalis strain W83.</title>
        <authorList>
            <person name="Nelson K."/>
            <person name="Fleishmann R."/>
            <person name="DeBoy R."/>
            <person name="Paulsen I."/>
            <person name="Fouts D."/>
            <person name="Eisen J."/>
            <person name="Daugherty S."/>
            <person name="Dodson R."/>
            <person name="Durkin A."/>
            <person name="Gwinn M."/>
            <person name="Haft D."/>
            <person name="Kolonay J."/>
            <person name="Nelson W."/>
            <person name="White O."/>
            <person name="Mason T."/>
            <person name="Tallon L."/>
            <person name="Gray J."/>
            <person name="Granger D."/>
            <person name="Tettelin H."/>
            <person name="Dong H."/>
            <person name="Galvin J."/>
            <person name="Duncan M."/>
            <person name="Dewhirst F."/>
            <person name="Fraser C."/>
        </authorList>
    </citation>
    <scope>NUCLEOTIDE SEQUENCE [LARGE SCALE GENOMIC DNA]</scope>
    <source>
        <strain evidence="2">ATCC BAA-308 / W83</strain>
    </source>
</reference>
<dbReference type="STRING" id="242619.PG_0218"/>
<organism evidence="1 2">
    <name type="scientific">Porphyromonas gingivalis (strain ATCC BAA-308 / W83)</name>
    <dbReference type="NCBI Taxonomy" id="242619"/>
    <lineage>
        <taxon>Bacteria</taxon>
        <taxon>Pseudomonadati</taxon>
        <taxon>Bacteroidota</taxon>
        <taxon>Bacteroidia</taxon>
        <taxon>Bacteroidales</taxon>
        <taxon>Porphyromonadaceae</taxon>
        <taxon>Porphyromonas</taxon>
    </lineage>
</organism>
<name>Q7MXH0_PORGI</name>
<proteinExistence type="predicted"/>
<dbReference type="EMBL" id="AE015924">
    <property type="protein sequence ID" value="AAQ65449.1"/>
    <property type="molecule type" value="Genomic_DNA"/>
</dbReference>
<keyword evidence="2" id="KW-1185">Reference proteome</keyword>
<dbReference type="KEGG" id="pgi:PG_0218"/>
<protein>
    <recommendedName>
        <fullName evidence="3">Outer membrane protein beta-barrel domain-containing protein</fullName>
    </recommendedName>
</protein>